<dbReference type="RefSeq" id="WP_103682456.1">
    <property type="nucleotide sequence ID" value="NZ_PQGG01000002.1"/>
</dbReference>
<protein>
    <recommendedName>
        <fullName evidence="1">GPI inositol-deacylase PGAP1-like alpha/beta domain-containing protein</fullName>
    </recommendedName>
</protein>
<dbReference type="AlphaFoldDB" id="A0A2S4HKX9"/>
<reference evidence="2" key="1">
    <citation type="submission" date="2018-01" db="EMBL/GenBank/DDBJ databases">
        <authorList>
            <person name="Yu X.-D."/>
        </authorList>
    </citation>
    <scope>NUCLEOTIDE SEQUENCE</scope>
    <source>
        <strain evidence="2">ZX-21</strain>
    </source>
</reference>
<gene>
    <name evidence="2" type="ORF">C0068_00090</name>
</gene>
<evidence type="ECO:0000259" key="1">
    <source>
        <dbReference type="Pfam" id="PF07819"/>
    </source>
</evidence>
<dbReference type="Gene3D" id="3.40.50.1820">
    <property type="entry name" value="alpha/beta hydrolase"/>
    <property type="match status" value="1"/>
</dbReference>
<comment type="caution">
    <text evidence="2">The sequence shown here is derived from an EMBL/GenBank/DDBJ whole genome shotgun (WGS) entry which is preliminary data.</text>
</comment>
<sequence>MDAITPPPLHLSLSETWRAGIEITELACKIATLQNTPKGDGHPVMTLPGYGGADGCMALLRYFLKSRGYQSYGWGLGRNMPPNRITSLAEMNAFQANLLLRLNRQIDTLFESTQQKISLIGWSLGGNYANLLAQSRPDAIRQVITLGTPYGDPRGTSAWKILKCLNRGKQSDASQNTEAWAHTNNGQREVPTTVIYSPIDGIVSPQIAKLSTKNTENIAVNSSHIGFTANAKVYRIIAEVLARPLHPM</sequence>
<organism evidence="2 3">
    <name type="scientific">Zhongshania marina</name>
    <dbReference type="NCBI Taxonomy" id="2304603"/>
    <lineage>
        <taxon>Bacteria</taxon>
        <taxon>Pseudomonadati</taxon>
        <taxon>Pseudomonadota</taxon>
        <taxon>Gammaproteobacteria</taxon>
        <taxon>Cellvibrionales</taxon>
        <taxon>Spongiibacteraceae</taxon>
        <taxon>Zhongshania</taxon>
    </lineage>
</organism>
<evidence type="ECO:0000313" key="3">
    <source>
        <dbReference type="Proteomes" id="UP000237222"/>
    </source>
</evidence>
<dbReference type="InterPro" id="IPR029058">
    <property type="entry name" value="AB_hydrolase_fold"/>
</dbReference>
<proteinExistence type="predicted"/>
<name>A0A2S4HKX9_9GAMM</name>
<dbReference type="Pfam" id="PF07819">
    <property type="entry name" value="PGAP1"/>
    <property type="match status" value="1"/>
</dbReference>
<dbReference type="InterPro" id="IPR012908">
    <property type="entry name" value="PGAP1-ab_dom-like"/>
</dbReference>
<dbReference type="SUPFAM" id="SSF53474">
    <property type="entry name" value="alpha/beta-Hydrolases"/>
    <property type="match status" value="1"/>
</dbReference>
<dbReference type="EMBL" id="PQGG01000002">
    <property type="protein sequence ID" value="POP54652.1"/>
    <property type="molecule type" value="Genomic_DNA"/>
</dbReference>
<accession>A0A2S4HKX9</accession>
<feature type="domain" description="GPI inositol-deacylase PGAP1-like alpha/beta" evidence="1">
    <location>
        <begin position="95"/>
        <end position="171"/>
    </location>
</feature>
<dbReference type="GO" id="GO:0016788">
    <property type="term" value="F:hydrolase activity, acting on ester bonds"/>
    <property type="evidence" value="ECO:0007669"/>
    <property type="project" value="InterPro"/>
</dbReference>
<dbReference type="Proteomes" id="UP000237222">
    <property type="component" value="Unassembled WGS sequence"/>
</dbReference>
<dbReference type="OrthoDB" id="345573at2"/>
<evidence type="ECO:0000313" key="2">
    <source>
        <dbReference type="EMBL" id="POP54652.1"/>
    </source>
</evidence>